<evidence type="ECO:0000313" key="2">
    <source>
        <dbReference type="Proteomes" id="UP000784294"/>
    </source>
</evidence>
<organism evidence="1 2">
    <name type="scientific">Protopolystoma xenopodis</name>
    <dbReference type="NCBI Taxonomy" id="117903"/>
    <lineage>
        <taxon>Eukaryota</taxon>
        <taxon>Metazoa</taxon>
        <taxon>Spiralia</taxon>
        <taxon>Lophotrochozoa</taxon>
        <taxon>Platyhelminthes</taxon>
        <taxon>Monogenea</taxon>
        <taxon>Polyopisthocotylea</taxon>
        <taxon>Polystomatidea</taxon>
        <taxon>Polystomatidae</taxon>
        <taxon>Protopolystoma</taxon>
    </lineage>
</organism>
<reference evidence="1" key="1">
    <citation type="submission" date="2018-11" db="EMBL/GenBank/DDBJ databases">
        <authorList>
            <consortium name="Pathogen Informatics"/>
        </authorList>
    </citation>
    <scope>NUCLEOTIDE SEQUENCE</scope>
</reference>
<keyword evidence="2" id="KW-1185">Reference proteome</keyword>
<sequence length="314" mass="34844">MINFVFQSILFSKPTKFSRLSLRYCRTAKKSSKWRTINLGCIHPNGAGWLAFQAAILHCRGSPPAEGVDKTDARRGLRCDRLTRPFRSTDSHDDLKAPLTRRLWGFLLSRHSEPCRMDSRLPGRVTREDLQGKETETSRRPASLFALSSLPQPQQVAICRRLRLRNLHLHDLDSSDGARGEMRTSVVQLRGQPMVARSRIDSPCCQPTANQRLAWAGPTNRRLGLPDALFSASWSASVVLAQPMRLSSLSLYQTVLPTAPPNLGSVCTLPVPRIARLPSSHIQRSVSSTDVAPTRLSHRGCPDLSVSSVPRLAS</sequence>
<dbReference type="Proteomes" id="UP000784294">
    <property type="component" value="Unassembled WGS sequence"/>
</dbReference>
<comment type="caution">
    <text evidence="1">The sequence shown here is derived from an EMBL/GenBank/DDBJ whole genome shotgun (WGS) entry which is preliminary data.</text>
</comment>
<dbReference type="EMBL" id="CAAALY010253269">
    <property type="protein sequence ID" value="VEL36822.1"/>
    <property type="molecule type" value="Genomic_DNA"/>
</dbReference>
<dbReference type="AlphaFoldDB" id="A0A3S5FG98"/>
<accession>A0A3S5FG98</accession>
<gene>
    <name evidence="1" type="ORF">PXEA_LOCUS30262</name>
</gene>
<protein>
    <submittedName>
        <fullName evidence="1">Uncharacterized protein</fullName>
    </submittedName>
</protein>
<name>A0A3S5FG98_9PLAT</name>
<proteinExistence type="predicted"/>
<evidence type="ECO:0000313" key="1">
    <source>
        <dbReference type="EMBL" id="VEL36822.1"/>
    </source>
</evidence>